<protein>
    <recommendedName>
        <fullName evidence="1">Ricin B lectin domain-containing protein</fullName>
    </recommendedName>
</protein>
<evidence type="ECO:0000313" key="2">
    <source>
        <dbReference type="EMBL" id="GGV12257.1"/>
    </source>
</evidence>
<sequence length="51" mass="5443">MKSLKDGEIVDLWNSNSRHCLSVGAGSTAGRAGIIQWSCYGGAEQRWTSSA</sequence>
<comment type="caution">
    <text evidence="2">The sequence shown here is derived from an EMBL/GenBank/DDBJ whole genome shotgun (WGS) entry which is preliminary data.</text>
</comment>
<dbReference type="Pfam" id="PF14200">
    <property type="entry name" value="RicinB_lectin_2"/>
    <property type="match status" value="1"/>
</dbReference>
<feature type="domain" description="Ricin B lectin" evidence="1">
    <location>
        <begin position="9"/>
        <end position="48"/>
    </location>
</feature>
<dbReference type="RefSeq" id="WP_191876502.1">
    <property type="nucleotide sequence ID" value="NZ_BMTD01000015.1"/>
</dbReference>
<dbReference type="InterPro" id="IPR035992">
    <property type="entry name" value="Ricin_B-like_lectins"/>
</dbReference>
<dbReference type="Proteomes" id="UP000618795">
    <property type="component" value="Unassembled WGS sequence"/>
</dbReference>
<dbReference type="InterPro" id="IPR000772">
    <property type="entry name" value="Ricin_B_lectin"/>
</dbReference>
<evidence type="ECO:0000313" key="3">
    <source>
        <dbReference type="Proteomes" id="UP000618795"/>
    </source>
</evidence>
<gene>
    <name evidence="2" type="ORF">GCM10010260_58620</name>
</gene>
<proteinExistence type="predicted"/>
<name>A0A918IG44_9ACTN</name>
<dbReference type="PROSITE" id="PS50231">
    <property type="entry name" value="RICIN_B_LECTIN"/>
    <property type="match status" value="1"/>
</dbReference>
<organism evidence="2 3">
    <name type="scientific">Streptomyces filipinensis</name>
    <dbReference type="NCBI Taxonomy" id="66887"/>
    <lineage>
        <taxon>Bacteria</taxon>
        <taxon>Bacillati</taxon>
        <taxon>Actinomycetota</taxon>
        <taxon>Actinomycetes</taxon>
        <taxon>Kitasatosporales</taxon>
        <taxon>Streptomycetaceae</taxon>
        <taxon>Streptomyces</taxon>
    </lineage>
</organism>
<dbReference type="Gene3D" id="2.80.10.50">
    <property type="match status" value="1"/>
</dbReference>
<reference evidence="2" key="2">
    <citation type="submission" date="2020-09" db="EMBL/GenBank/DDBJ databases">
        <authorList>
            <person name="Sun Q."/>
            <person name="Ohkuma M."/>
        </authorList>
    </citation>
    <scope>NUCLEOTIDE SEQUENCE</scope>
    <source>
        <strain evidence="2">JCM 4369</strain>
    </source>
</reference>
<accession>A0A918IG44</accession>
<dbReference type="AlphaFoldDB" id="A0A918IG44"/>
<reference evidence="2" key="1">
    <citation type="journal article" date="2014" name="Int. J. Syst. Evol. Microbiol.">
        <title>Complete genome sequence of Corynebacterium casei LMG S-19264T (=DSM 44701T), isolated from a smear-ripened cheese.</title>
        <authorList>
            <consortium name="US DOE Joint Genome Institute (JGI-PGF)"/>
            <person name="Walter F."/>
            <person name="Albersmeier A."/>
            <person name="Kalinowski J."/>
            <person name="Ruckert C."/>
        </authorList>
    </citation>
    <scope>NUCLEOTIDE SEQUENCE</scope>
    <source>
        <strain evidence="2">JCM 4369</strain>
    </source>
</reference>
<dbReference type="EMBL" id="BMTD01000015">
    <property type="protein sequence ID" value="GGV12257.1"/>
    <property type="molecule type" value="Genomic_DNA"/>
</dbReference>
<keyword evidence="3" id="KW-1185">Reference proteome</keyword>
<evidence type="ECO:0000259" key="1">
    <source>
        <dbReference type="Pfam" id="PF14200"/>
    </source>
</evidence>
<dbReference type="SUPFAM" id="SSF50370">
    <property type="entry name" value="Ricin B-like lectins"/>
    <property type="match status" value="1"/>
</dbReference>